<evidence type="ECO:0000313" key="4">
    <source>
        <dbReference type="Proteomes" id="UP001152797"/>
    </source>
</evidence>
<accession>A0A9P1FKC6</accession>
<dbReference type="Proteomes" id="UP001152797">
    <property type="component" value="Unassembled WGS sequence"/>
</dbReference>
<gene>
    <name evidence="2" type="ORF">C1SCF055_LOCUS8263</name>
</gene>
<dbReference type="GO" id="GO:0070475">
    <property type="term" value="P:rRNA base methylation"/>
    <property type="evidence" value="ECO:0007669"/>
    <property type="project" value="InterPro"/>
</dbReference>
<organism evidence="2">
    <name type="scientific">Cladocopium goreaui</name>
    <dbReference type="NCBI Taxonomy" id="2562237"/>
    <lineage>
        <taxon>Eukaryota</taxon>
        <taxon>Sar</taxon>
        <taxon>Alveolata</taxon>
        <taxon>Dinophyceae</taxon>
        <taxon>Suessiales</taxon>
        <taxon>Symbiodiniaceae</taxon>
        <taxon>Cladocopium</taxon>
    </lineage>
</organism>
<dbReference type="Pfam" id="PF10354">
    <property type="entry name" value="BMT5-like"/>
    <property type="match status" value="1"/>
</dbReference>
<comment type="caution">
    <text evidence="2">The sequence shown here is derived from an EMBL/GenBank/DDBJ whole genome shotgun (WGS) entry which is preliminary data.</text>
</comment>
<dbReference type="InterPro" id="IPR019446">
    <property type="entry name" value="BMT5-like"/>
</dbReference>
<name>A0A9P1FKC6_9DINO</name>
<sequence>MRLPRKEFLRDFWSRSSSELRAEVVYKERHQILFLGEANFSFAAAVQKSFCDATSGGITATSYESKEELLKRFQIKRRLRDLERDCNVFYSVPVATAGRRFRANSFDSVVFNFPLAPKMEQLEHAKVMQEMYQDLGQLITDYLEAAALLLKAGKCAMISEEQVKNGPCGEAHLRLTDQHCKLAAGYGLGAAAVSERTGARKALGFRRGVRKGLPAAGVPTHDGWKRGKFSCASRKHLAVYQALKFNKSFSERSDGEKWRWRSTWFLWLVMDQYEWRMDPSRHVASQLGIVGETVEDCELSFLQTERLGKGTAIVSRDAPAPAPAMPWLAPAFENARNRLNRLADPSCRGLPANWQLDDSCDSLPQAHLHRHVTVPDVFAHVASPPMYFTEGHISLLGKVGTGLGAVLIMAVIAWSFGEDRSNGQEQHGDSPHFWRMLNYADRYNISVAIIKISQERGYDKRVSPGGSELGRVRMAMEADGNLQEMMKTFIVHIGIWTPGFSGCVGSLQHAASGALATEKVPKKTMEM</sequence>
<dbReference type="OrthoDB" id="273345at2759"/>
<dbReference type="EMBL" id="CAMXCT030000557">
    <property type="protein sequence ID" value="CAL4767701.1"/>
    <property type="molecule type" value="Genomic_DNA"/>
</dbReference>
<proteinExistence type="predicted"/>
<evidence type="ECO:0000313" key="3">
    <source>
        <dbReference type="EMBL" id="CAL4767701.1"/>
    </source>
</evidence>
<protein>
    <submittedName>
        <fullName evidence="3">Uncharacterized protein At4g26485</fullName>
    </submittedName>
</protein>
<evidence type="ECO:0000313" key="2">
    <source>
        <dbReference type="EMBL" id="CAI3980389.1"/>
    </source>
</evidence>
<reference evidence="3 4" key="2">
    <citation type="submission" date="2024-05" db="EMBL/GenBank/DDBJ databases">
        <authorList>
            <person name="Chen Y."/>
            <person name="Shah S."/>
            <person name="Dougan E. K."/>
            <person name="Thang M."/>
            <person name="Chan C."/>
        </authorList>
    </citation>
    <scope>NUCLEOTIDE SEQUENCE [LARGE SCALE GENOMIC DNA]</scope>
</reference>
<feature type="domain" description="25S rRNA (uridine-N(3))-methyltransferase BMT5-like" evidence="1">
    <location>
        <begin position="33"/>
        <end position="179"/>
    </location>
</feature>
<dbReference type="EMBL" id="CAMXCT020000557">
    <property type="protein sequence ID" value="CAL1133764.1"/>
    <property type="molecule type" value="Genomic_DNA"/>
</dbReference>
<dbReference type="AlphaFoldDB" id="A0A9P1FKC6"/>
<dbReference type="EMBL" id="CAMXCT010000557">
    <property type="protein sequence ID" value="CAI3980389.1"/>
    <property type="molecule type" value="Genomic_DNA"/>
</dbReference>
<dbReference type="GO" id="GO:0070042">
    <property type="term" value="F:rRNA (uridine-N3-)-methyltransferase activity"/>
    <property type="evidence" value="ECO:0007669"/>
    <property type="project" value="InterPro"/>
</dbReference>
<keyword evidence="4" id="KW-1185">Reference proteome</keyword>
<reference evidence="2" key="1">
    <citation type="submission" date="2022-10" db="EMBL/GenBank/DDBJ databases">
        <authorList>
            <person name="Chen Y."/>
            <person name="Dougan E. K."/>
            <person name="Chan C."/>
            <person name="Rhodes N."/>
            <person name="Thang M."/>
        </authorList>
    </citation>
    <scope>NUCLEOTIDE SEQUENCE</scope>
</reference>
<evidence type="ECO:0000259" key="1">
    <source>
        <dbReference type="Pfam" id="PF10354"/>
    </source>
</evidence>